<dbReference type="Proteomes" id="UP000056453">
    <property type="component" value="Unassembled WGS sequence"/>
</dbReference>
<evidence type="ECO:0000313" key="6">
    <source>
        <dbReference type="Proteomes" id="UP000061665"/>
    </source>
</evidence>
<evidence type="ECO:0000313" key="8">
    <source>
        <dbReference type="Proteomes" id="UP000095100"/>
    </source>
</evidence>
<name>A0A106GCX4_9BURK</name>
<dbReference type="EMBL" id="CP013446">
    <property type="protein sequence ID" value="AOK22490.1"/>
    <property type="molecule type" value="Genomic_DNA"/>
</dbReference>
<gene>
    <name evidence="2" type="ORF">WJ53_15640</name>
    <name evidence="3" type="ORF">WJ96_31960</name>
    <name evidence="4" type="ORF">WK57_03485</name>
    <name evidence="1" type="ORF">WK67_06855</name>
</gene>
<dbReference type="Proteomes" id="UP000095100">
    <property type="component" value="Chromosome 1"/>
</dbReference>
<accession>A0A106GCX4</accession>
<dbReference type="Proteomes" id="UP000061665">
    <property type="component" value="Unassembled WGS sequence"/>
</dbReference>
<evidence type="ECO:0000313" key="2">
    <source>
        <dbReference type="EMBL" id="KVM24357.1"/>
    </source>
</evidence>
<reference evidence="5 6" key="1">
    <citation type="submission" date="2015-11" db="EMBL/GenBank/DDBJ databases">
        <title>Expanding the genomic diversity of Burkholderia species for the development of highly accurate diagnostics.</title>
        <authorList>
            <person name="Sahl J."/>
            <person name="Keim P."/>
            <person name="Wagner D."/>
        </authorList>
    </citation>
    <scope>NUCLEOTIDE SEQUENCE [LARGE SCALE GENOMIC DNA]</scope>
    <source>
        <strain evidence="3 5">MSMB1808WGS</strain>
        <strain evidence="2 6">MSMB2058</strain>
    </source>
</reference>
<organism evidence="4 7">
    <name type="scientific">Burkholderia ubonensis</name>
    <dbReference type="NCBI Taxonomy" id="101571"/>
    <lineage>
        <taxon>Bacteria</taxon>
        <taxon>Pseudomonadati</taxon>
        <taxon>Pseudomonadota</taxon>
        <taxon>Betaproteobacteria</taxon>
        <taxon>Burkholderiales</taxon>
        <taxon>Burkholderiaceae</taxon>
        <taxon>Burkholderia</taxon>
        <taxon>Burkholderia cepacia complex</taxon>
    </lineage>
</organism>
<evidence type="ECO:0000313" key="5">
    <source>
        <dbReference type="Proteomes" id="UP000056453"/>
    </source>
</evidence>
<dbReference type="EMBL" id="LNJU01000001">
    <property type="protein sequence ID" value="KWZ59728.1"/>
    <property type="molecule type" value="Genomic_DNA"/>
</dbReference>
<evidence type="ECO:0000313" key="3">
    <source>
        <dbReference type="EMBL" id="KVQ01629.1"/>
    </source>
</evidence>
<dbReference type="EMBL" id="LOZE01000117">
    <property type="protein sequence ID" value="KVM24357.1"/>
    <property type="molecule type" value="Genomic_DNA"/>
</dbReference>
<evidence type="ECO:0000313" key="1">
    <source>
        <dbReference type="EMBL" id="AOK22490.1"/>
    </source>
</evidence>
<reference evidence="4 7" key="2">
    <citation type="submission" date="2015-11" db="EMBL/GenBank/DDBJ databases">
        <authorList>
            <person name="Sahl J."/>
            <person name="Wagner D."/>
            <person name="Keim P."/>
        </authorList>
    </citation>
    <scope>NUCLEOTIDE SEQUENCE [LARGE SCALE GENOMIC DNA]</scope>
    <source>
        <strain evidence="4 7">MSMB1157</strain>
    </source>
</reference>
<protein>
    <submittedName>
        <fullName evidence="4">Uncharacterized protein</fullName>
    </submittedName>
</protein>
<reference evidence="1 8" key="3">
    <citation type="submission" date="2015-12" db="EMBL/GenBank/DDBJ databases">
        <title>Diversity of Burkholderia near neighbor genomes.</title>
        <authorList>
            <person name="Sahl J."/>
            <person name="Wagner D."/>
            <person name="Keim P."/>
        </authorList>
    </citation>
    <scope>NUCLEOTIDE SEQUENCE [LARGE SCALE GENOMIC DNA]</scope>
    <source>
        <strain evidence="1 8">MSMB1189WGS</strain>
    </source>
</reference>
<dbReference type="Proteomes" id="UP000070119">
    <property type="component" value="Chromosome 1"/>
</dbReference>
<dbReference type="EMBL" id="LPBJ01000021">
    <property type="protein sequence ID" value="KVQ01629.1"/>
    <property type="molecule type" value="Genomic_DNA"/>
</dbReference>
<proteinExistence type="predicted"/>
<evidence type="ECO:0000313" key="7">
    <source>
        <dbReference type="Proteomes" id="UP000070119"/>
    </source>
</evidence>
<sequence>MDFVVLFEGVTIMTQLMMDMRVALAAPVTRAPAAALRRFVGFAIAGSGAAVLVAQALHHVAAVAAG</sequence>
<evidence type="ECO:0000313" key="4">
    <source>
        <dbReference type="EMBL" id="KWZ59728.1"/>
    </source>
</evidence>
<keyword evidence="5" id="KW-1185">Reference proteome</keyword>
<dbReference type="AlphaFoldDB" id="A0A106GCX4"/>